<sequence length="203" mass="22175">MPTTIGIVGAVGREPGQLTNKLFMAIVSKTRWIITAKLKLALEDVVLVGGGGAWSGHLLVTSTEHVAIHLFLEHHCGLNLFFPCGFGGRLFPKFIGTDFLSDPARITNQCHERFQRVVDFDPRHEIQDAINGGAVVSIQQGFEARNAAIAGNSDVLIAFSWAKSGAPVCGDALQIWSQSTARSKIHISLHSLQRRCSRHQRLV</sequence>
<dbReference type="EMBL" id="RBNI01001233">
    <property type="protein sequence ID" value="RUP50710.1"/>
    <property type="molecule type" value="Genomic_DNA"/>
</dbReference>
<dbReference type="Proteomes" id="UP000268093">
    <property type="component" value="Unassembled WGS sequence"/>
</dbReference>
<proteinExistence type="predicted"/>
<dbReference type="AlphaFoldDB" id="A0A433DIP0"/>
<keyword evidence="2" id="KW-1185">Reference proteome</keyword>
<reference evidence="1 2" key="1">
    <citation type="journal article" date="2018" name="New Phytol.">
        <title>Phylogenomics of Endogonaceae and evolution of mycorrhizas within Mucoromycota.</title>
        <authorList>
            <person name="Chang Y."/>
            <person name="Desiro A."/>
            <person name="Na H."/>
            <person name="Sandor L."/>
            <person name="Lipzen A."/>
            <person name="Clum A."/>
            <person name="Barry K."/>
            <person name="Grigoriev I.V."/>
            <person name="Martin F.M."/>
            <person name="Stajich J.E."/>
            <person name="Smith M.E."/>
            <person name="Bonito G."/>
            <person name="Spatafora J.W."/>
        </authorList>
    </citation>
    <scope>NUCLEOTIDE SEQUENCE [LARGE SCALE GENOMIC DNA]</scope>
    <source>
        <strain evidence="1 2">GMNB39</strain>
    </source>
</reference>
<accession>A0A433DIP0</accession>
<evidence type="ECO:0000313" key="1">
    <source>
        <dbReference type="EMBL" id="RUP50710.1"/>
    </source>
</evidence>
<protein>
    <submittedName>
        <fullName evidence="1">Uncharacterized protein</fullName>
    </submittedName>
</protein>
<evidence type="ECO:0000313" key="2">
    <source>
        <dbReference type="Proteomes" id="UP000268093"/>
    </source>
</evidence>
<name>A0A433DIP0_9FUNG</name>
<comment type="caution">
    <text evidence="1">The sequence shown here is derived from an EMBL/GenBank/DDBJ whole genome shotgun (WGS) entry which is preliminary data.</text>
</comment>
<gene>
    <name evidence="1" type="ORF">BC936DRAFT_138017</name>
</gene>
<organism evidence="1 2">
    <name type="scientific">Jimgerdemannia flammicorona</name>
    <dbReference type="NCBI Taxonomy" id="994334"/>
    <lineage>
        <taxon>Eukaryota</taxon>
        <taxon>Fungi</taxon>
        <taxon>Fungi incertae sedis</taxon>
        <taxon>Mucoromycota</taxon>
        <taxon>Mucoromycotina</taxon>
        <taxon>Endogonomycetes</taxon>
        <taxon>Endogonales</taxon>
        <taxon>Endogonaceae</taxon>
        <taxon>Jimgerdemannia</taxon>
    </lineage>
</organism>